<sequence length="201" mass="22600">SITKQVGEGAEVKATSIEDETFRDEIKNTASRWRKEITNKAQVVVLVPTGIYAFDKFFNLPDLDITFFGIGSHRYFLFHSGAAAWILKTLYEARLKKVENDKTIMTKVVNKILGVTAASGCVAIGCHLLTDVTQPKSIVFPFFGSLVSDTLIDDNIWMLGNSVYCFKVANDLYTLALGDDFKLVKNFVKENFFEPLIRIKK</sequence>
<dbReference type="AlphaFoldDB" id="A0A382HJ63"/>
<reference evidence="1" key="1">
    <citation type="submission" date="2018-05" db="EMBL/GenBank/DDBJ databases">
        <authorList>
            <person name="Lanie J.A."/>
            <person name="Ng W.-L."/>
            <person name="Kazmierczak K.M."/>
            <person name="Andrzejewski T.M."/>
            <person name="Davidsen T.M."/>
            <person name="Wayne K.J."/>
            <person name="Tettelin H."/>
            <person name="Glass J.I."/>
            <person name="Rusch D."/>
            <person name="Podicherti R."/>
            <person name="Tsui H.-C.T."/>
            <person name="Winkler M.E."/>
        </authorList>
    </citation>
    <scope>NUCLEOTIDE SEQUENCE</scope>
</reference>
<gene>
    <name evidence="1" type="ORF">METZ01_LOCUS240180</name>
</gene>
<protein>
    <submittedName>
        <fullName evidence="1">Uncharacterized protein</fullName>
    </submittedName>
</protein>
<organism evidence="1">
    <name type="scientific">marine metagenome</name>
    <dbReference type="NCBI Taxonomy" id="408172"/>
    <lineage>
        <taxon>unclassified sequences</taxon>
        <taxon>metagenomes</taxon>
        <taxon>ecological metagenomes</taxon>
    </lineage>
</organism>
<proteinExistence type="predicted"/>
<accession>A0A382HJ63</accession>
<feature type="non-terminal residue" evidence="1">
    <location>
        <position position="1"/>
    </location>
</feature>
<dbReference type="EMBL" id="UINC01061591">
    <property type="protein sequence ID" value="SVB87326.1"/>
    <property type="molecule type" value="Genomic_DNA"/>
</dbReference>
<evidence type="ECO:0000313" key="1">
    <source>
        <dbReference type="EMBL" id="SVB87326.1"/>
    </source>
</evidence>
<name>A0A382HJ63_9ZZZZ</name>